<dbReference type="EMBL" id="MU404354">
    <property type="protein sequence ID" value="KAI1612883.1"/>
    <property type="molecule type" value="Genomic_DNA"/>
</dbReference>
<evidence type="ECO:0008006" key="4">
    <source>
        <dbReference type="Google" id="ProtNLM"/>
    </source>
</evidence>
<organism evidence="2 3">
    <name type="scientific">Exophiala viscosa</name>
    <dbReference type="NCBI Taxonomy" id="2486360"/>
    <lineage>
        <taxon>Eukaryota</taxon>
        <taxon>Fungi</taxon>
        <taxon>Dikarya</taxon>
        <taxon>Ascomycota</taxon>
        <taxon>Pezizomycotina</taxon>
        <taxon>Eurotiomycetes</taxon>
        <taxon>Chaetothyriomycetidae</taxon>
        <taxon>Chaetothyriales</taxon>
        <taxon>Herpotrichiellaceae</taxon>
        <taxon>Exophiala</taxon>
    </lineage>
</organism>
<name>A0AAN6DVJ6_9EURO</name>
<dbReference type="Proteomes" id="UP001203852">
    <property type="component" value="Unassembled WGS sequence"/>
</dbReference>
<accession>A0AAN6DVJ6</accession>
<feature type="chain" id="PRO_5042894201" description="Secreted protein" evidence="1">
    <location>
        <begin position="23"/>
        <end position="129"/>
    </location>
</feature>
<comment type="caution">
    <text evidence="2">The sequence shown here is derived from an EMBL/GenBank/DDBJ whole genome shotgun (WGS) entry which is preliminary data.</text>
</comment>
<sequence>MPYWAVLFPRVQVPFYLGFVFCAECQCCLQHEPELGNPAKQKPIKPGKKAKDATIRSPLHGEMLVLTLFGVLIGRHLPLQETCQLSQPPTFGSESHISLAHLYSLRYQPCLSRAVPTIIGSACMPVACR</sequence>
<reference evidence="2" key="1">
    <citation type="journal article" date="2022" name="bioRxiv">
        <title>Deciphering the potential niche of two novel black yeast fungi from a biological soil crust based on their genomes, phenotypes, and melanin regulation.</title>
        <authorList>
            <consortium name="DOE Joint Genome Institute"/>
            <person name="Carr E.C."/>
            <person name="Barton Q."/>
            <person name="Grambo S."/>
            <person name="Sullivan M."/>
            <person name="Renfro C.M."/>
            <person name="Kuo A."/>
            <person name="Pangilinan J."/>
            <person name="Lipzen A."/>
            <person name="Keymanesh K."/>
            <person name="Savage E."/>
            <person name="Barry K."/>
            <person name="Grigoriev I.V."/>
            <person name="Riekhof W.R."/>
            <person name="Harris S.S."/>
        </authorList>
    </citation>
    <scope>NUCLEOTIDE SEQUENCE</scope>
    <source>
        <strain evidence="2">JF 03-4F</strain>
    </source>
</reference>
<proteinExistence type="predicted"/>
<dbReference type="AlphaFoldDB" id="A0AAN6DVJ6"/>
<gene>
    <name evidence="2" type="ORF">EDD36DRAFT_248416</name>
</gene>
<protein>
    <recommendedName>
        <fullName evidence="4">Secreted protein</fullName>
    </recommendedName>
</protein>
<evidence type="ECO:0000313" key="3">
    <source>
        <dbReference type="Proteomes" id="UP001203852"/>
    </source>
</evidence>
<feature type="signal peptide" evidence="1">
    <location>
        <begin position="1"/>
        <end position="22"/>
    </location>
</feature>
<evidence type="ECO:0000256" key="1">
    <source>
        <dbReference type="SAM" id="SignalP"/>
    </source>
</evidence>
<evidence type="ECO:0000313" key="2">
    <source>
        <dbReference type="EMBL" id="KAI1612883.1"/>
    </source>
</evidence>
<keyword evidence="3" id="KW-1185">Reference proteome</keyword>
<keyword evidence="1" id="KW-0732">Signal</keyword>